<feature type="compositionally biased region" description="Gly residues" evidence="1">
    <location>
        <begin position="290"/>
        <end position="303"/>
    </location>
</feature>
<evidence type="ECO:0000313" key="4">
    <source>
        <dbReference type="Proteomes" id="UP001239680"/>
    </source>
</evidence>
<feature type="region of interest" description="Disordered" evidence="1">
    <location>
        <begin position="283"/>
        <end position="303"/>
    </location>
</feature>
<sequence length="303" mass="32580">MGTLLEHLASGATTTCRAWTVLRRDGGLLGFTDHDQDLLIEGVVYKASSGLTARTLQQGTGLAVDNSEALGALSEIALSDEVLSEADLAAGRYDAAEVRIFLVNWAETAQRAELFRGNVGEVSRSGLSFRAELRGLTEALNQPVGRAYSRDCSAVLGDARCKFDTTQPGYFVERPVEGFDEERRLFRFAAFSGFADRWFDYGRVEVLSGSALGLIGLVKLDQALGSGREIELWHGLRGGVQAGDLLRFTAGCDKRLATCRAKFANLANFRGFPHIPGEDWLTASPRPGQNTGGAVGFRAGGLA</sequence>
<accession>A0ABU0W101</accession>
<feature type="domain" description="Bacteriophage phiJL001 Gp84 C-terminal" evidence="2">
    <location>
        <begin position="197"/>
        <end position="279"/>
    </location>
</feature>
<protein>
    <submittedName>
        <fullName evidence="3">DUF2163 domain-containing protein</fullName>
    </submittedName>
</protein>
<evidence type="ECO:0000259" key="2">
    <source>
        <dbReference type="Pfam" id="PF09356"/>
    </source>
</evidence>
<comment type="caution">
    <text evidence="3">The sequence shown here is derived from an EMBL/GenBank/DDBJ whole genome shotgun (WGS) entry which is preliminary data.</text>
</comment>
<dbReference type="NCBIfam" id="TIGR02218">
    <property type="entry name" value="phg_TIGR02218"/>
    <property type="match status" value="1"/>
</dbReference>
<proteinExistence type="predicted"/>
<dbReference type="EMBL" id="JAVDBT010000015">
    <property type="protein sequence ID" value="MDQ2067692.1"/>
    <property type="molecule type" value="Genomic_DNA"/>
</dbReference>
<dbReference type="Pfam" id="PF09356">
    <property type="entry name" value="Phage_BR0599"/>
    <property type="match status" value="1"/>
</dbReference>
<evidence type="ECO:0000313" key="3">
    <source>
        <dbReference type="EMBL" id="MDQ2067692.1"/>
    </source>
</evidence>
<dbReference type="InterPro" id="IPR018964">
    <property type="entry name" value="Phage_phiJL001_Gp84_C"/>
</dbReference>
<gene>
    <name evidence="3" type="ORF">Q9295_15045</name>
</gene>
<dbReference type="Proteomes" id="UP001239680">
    <property type="component" value="Unassembled WGS sequence"/>
</dbReference>
<dbReference type="RefSeq" id="WP_306681400.1">
    <property type="nucleotide sequence ID" value="NZ_JAVDBT010000015.1"/>
</dbReference>
<dbReference type="Pfam" id="PF09931">
    <property type="entry name" value="Phage_phiJL001_Gp84_N"/>
    <property type="match status" value="1"/>
</dbReference>
<keyword evidence="4" id="KW-1185">Reference proteome</keyword>
<name>A0ABU0W101_9RHOB</name>
<evidence type="ECO:0000256" key="1">
    <source>
        <dbReference type="SAM" id="MobiDB-lite"/>
    </source>
</evidence>
<dbReference type="InterPro" id="IPR011928">
    <property type="entry name" value="Phage_phiJL001_Gp84"/>
</dbReference>
<reference evidence="3 4" key="1">
    <citation type="submission" date="2023-08" db="EMBL/GenBank/DDBJ databases">
        <title>Characterization of two Paracoccaceae strains isolated from Phycosphere and proposal of Xinfangfangia lacusdiani sp. nov.</title>
        <authorList>
            <person name="Deng Y."/>
            <person name="Zhang Y.Q."/>
        </authorList>
    </citation>
    <scope>NUCLEOTIDE SEQUENCE [LARGE SCALE GENOMIC DNA]</scope>
    <source>
        <strain evidence="3 4">CPCC 101601</strain>
    </source>
</reference>
<organism evidence="3 4">
    <name type="scientific">Pseudogemmobacter lacusdianii</name>
    <dbReference type="NCBI Taxonomy" id="3069608"/>
    <lineage>
        <taxon>Bacteria</taxon>
        <taxon>Pseudomonadati</taxon>
        <taxon>Pseudomonadota</taxon>
        <taxon>Alphaproteobacteria</taxon>
        <taxon>Rhodobacterales</taxon>
        <taxon>Paracoccaceae</taxon>
        <taxon>Pseudogemmobacter</taxon>
    </lineage>
</organism>